<accession>A0A4R3LL81</accession>
<dbReference type="InterPro" id="IPR012334">
    <property type="entry name" value="Pectin_lyas_fold"/>
</dbReference>
<dbReference type="Gene3D" id="2.160.20.10">
    <property type="entry name" value="Single-stranded right-handed beta-helix, Pectin lyase-like"/>
    <property type="match status" value="2"/>
</dbReference>
<feature type="domain" description="Filamentous haemagglutinin FhaB/tRNA nuclease CdiA-like TPS" evidence="2">
    <location>
        <begin position="29"/>
        <end position="141"/>
    </location>
</feature>
<gene>
    <name evidence="3" type="ORF">EDC64_11960</name>
</gene>
<dbReference type="SUPFAM" id="SSF51126">
    <property type="entry name" value="Pectin lyase-like"/>
    <property type="match status" value="1"/>
</dbReference>
<dbReference type="NCBIfam" id="TIGR01901">
    <property type="entry name" value="adhes_NPXG"/>
    <property type="match status" value="1"/>
</dbReference>
<dbReference type="OrthoDB" id="1776524at2"/>
<evidence type="ECO:0000259" key="2">
    <source>
        <dbReference type="SMART" id="SM00912"/>
    </source>
</evidence>
<dbReference type="Proteomes" id="UP000294664">
    <property type="component" value="Unassembled WGS sequence"/>
</dbReference>
<dbReference type="InterPro" id="IPR043710">
    <property type="entry name" value="DUF5650"/>
</dbReference>
<dbReference type="PROSITE" id="PS51470">
    <property type="entry name" value="FG_GAP"/>
    <property type="match status" value="1"/>
</dbReference>
<keyword evidence="4" id="KW-1185">Reference proteome</keyword>
<dbReference type="Pfam" id="PF18676">
    <property type="entry name" value="MBG_2"/>
    <property type="match status" value="7"/>
</dbReference>
<dbReference type="InterPro" id="IPR013519">
    <property type="entry name" value="Int_alpha_beta-p"/>
</dbReference>
<name>A0A4R3LL81_9HYPH</name>
<dbReference type="EMBL" id="SMAI01000019">
    <property type="protein sequence ID" value="TCT01090.1"/>
    <property type="molecule type" value="Genomic_DNA"/>
</dbReference>
<dbReference type="InterPro" id="IPR041286">
    <property type="entry name" value="MBG_2"/>
</dbReference>
<evidence type="ECO:0000313" key="3">
    <source>
        <dbReference type="EMBL" id="TCT01090.1"/>
    </source>
</evidence>
<dbReference type="Pfam" id="PF18888">
    <property type="entry name" value="DUF5650"/>
    <property type="match status" value="11"/>
</dbReference>
<sequence>MIRIRSQASPSYLLASVAFLVMAAPVHGQSGLPTAPSVRSGAAVVASPSATSVLVTQSSAKAIINWGSFSIGAGNSVRFENGSGVTLNRVTGFSPSQIDGSLSASGSLYLVNPNGIAIGPGGSVMTGGAFIASTHDVADAEFLAGGAMTFKGASTASVTNYGSIGSLGGDVALIARKVENAGTLTAPAGTAALAAGYEVLVRDGALSDGRFVVKVGGADTEAKTSGVIKAAEVELKANGGNVYALAGNTESLTRAKGVATQGGRIFLTAGSGTVRVTQKVSARRAAGASGKAKGGEIRIAGGVVDQSGTLDAEGEGEGEAGGAIRVDATSLYHVGQMLASGNAGGTVTLRAAALLNAGVIDVSATEGAGGAIDAQASDTYVETAAGSLRADGGTAGGRITLDAPRVFSSGTLTANAAQGTGGTLTLTGSDIDLVAARLDASGAKGGGTIRVGGDYQGGATLPAAKTLDISPATRITADATSAGAGGSIVLWSDEATAFYGTVSANAGPASGDGGAIEISSKGLLTMAGTATASAANGAKGILLLDPKNIVIDDATGVLAQYELIDPSGGQAGTSFGTSVVPLSNGNVFVSAPSDDFGALDVGAAYLFNGTTGALISAIYGDTAGNSVASQAAIELTNGNYVFGSPNWDNGSTTNVGAVTWANGTTGISGVISSLNSVIGTTGSDFVGSAGVVALPSGNYLIRSPNWDNGSLSNAGAVTWANGATGSTGFVSISNSLVGGSANDNVGSGASGVVVLTNGNYVVVTQNWDNGAVGDVGAVTWGSGTGGVSGLVSSANSLVGSTASDTVGLGGVLALANGNYVVQSPYWDNGGITNAGAATWGSGTGGIVGAVSSTNSLVGGKANDQVGLHGVTALTNGNYVVLSPNWDNGSVSDAGAATWGNGTTGVSGLVSSTNSLVGSTANNQVSYQGVTALTNGNYVVRSAYWDNASVQNVGAVTWGNGSTGTVGVVSSSNSLVGSSSSDQAGSGFVLALANGNYVVGTSGWDNGNVSNVGAVTWGSGTSGVTGTVSISNSLIGSTANDQVGSSLIVLTNGHYVVLSPNWDNGSAANAGAATWGNGATGITGLVSSANSLVGSASNDSVGYKATALTNGNYVVATQYWNNGNIAAAGAVTWGNGATGIAGVVSSANSLVGSTANDNVGNGNIVALANGNYVVRSHNWDNGSTVNAGAVTWGNGATGITGVISSANSLVGWGTNAYLGNSGLLAFANGDYVVVSGNYRYGIVTSAGAVTWGSGASGITGVVSAQNSLIAPTSSTPLASSGSIPSADIFLASGGGRVYVGLTEIDAASGGLTFARATGQSVTLTSAALTAVLNSGTDLVLQASNDITVQSAVISSTAASLTLEAGRSILLSVNVSVGGDLTLRANAPQSAGVVAADRDAGAAVIDAEAVTLAAGGTLTLTLDTGAGRDENGSGNILLGAVSADTLAIANLGPTDGSAITLSTSISTVLGQTYTGALLISAANVVLSAGTEVTWTDEATASIFATTAGNAISFVEGGTTTRIGVLDTADAARIAMGSSKASRAYGDSNPDVDTPVLVSGTMRAGDSIDTLLSPEAVFAWDGGSAPTQASNAGDYGYTLSGSGVALAPGAQGYFVDVSPITGVLTVTPAILSVTADPGTMVYGDAVPTGFGYTSSGWKNGQDASLLSGVTVTTNATSTANVGTGYATTAAGGVLSGAAAGNYTLSYVGGSFAVTARPITVTADAQSMTYGDSVPALTYAVTAGSLVNGDTLAGALATTATPTANVGTYGITQGTLGNANYAIGYVGANVTIGAAPLTVTADPGTMIYGDDVPTLGYTSAGWKNGQGPGQLSGVTVTTNATSTANVGTGYATTAAGGVLSGAAAGNYTLSYVGGSFAVTARSITVTADAQSMTYGDSVPALTYAVTAGSLVNGDTLAGALATMATPTADVGTYGITQGTLANANYAIGYVGANVTIGARPITVTADAQSMTYGDSVPALTYAVTAGSLVNGDTLAGALATTATPTADVGTYGITQGTLGNANYAIGYVGANVTIGARPITVTADAQSMTYGDSVPALTYAVTAGSLVNGDTLAGALATMAAPTADVGTYGISQGTLAASSNYALNYLAADVTIGRRAVTVTALDQSRPQGAANPIFTYLVGGLGLVNGDDFQGSLSTPATPLSPPGSYPILQGSLSLSENYTVAYVEGSLTVLQTEFIIIPQPPPDQWAVTAETVSLIATSEAGEAAPDATSGCRDDAVCPYQPHPDNRSFGRWLSFRTQ</sequence>
<protein>
    <submittedName>
        <fullName evidence="3">Filamentous hemagglutinin family protein</fullName>
    </submittedName>
</protein>
<dbReference type="SMART" id="SM00912">
    <property type="entry name" value="Haemagg_act"/>
    <property type="match status" value="1"/>
</dbReference>
<dbReference type="InterPro" id="IPR011050">
    <property type="entry name" value="Pectin_lyase_fold/virulence"/>
</dbReference>
<feature type="chain" id="PRO_5020255346" evidence="1">
    <location>
        <begin position="24"/>
        <end position="2256"/>
    </location>
</feature>
<dbReference type="InterPro" id="IPR008638">
    <property type="entry name" value="FhaB/CdiA-like_TPS"/>
</dbReference>
<dbReference type="Pfam" id="PF05860">
    <property type="entry name" value="TPS"/>
    <property type="match status" value="1"/>
</dbReference>
<evidence type="ECO:0000256" key="1">
    <source>
        <dbReference type="SAM" id="SignalP"/>
    </source>
</evidence>
<feature type="signal peptide" evidence="1">
    <location>
        <begin position="1"/>
        <end position="23"/>
    </location>
</feature>
<comment type="caution">
    <text evidence="3">The sequence shown here is derived from an EMBL/GenBank/DDBJ whole genome shotgun (WGS) entry which is preliminary data.</text>
</comment>
<evidence type="ECO:0000313" key="4">
    <source>
        <dbReference type="Proteomes" id="UP000294664"/>
    </source>
</evidence>
<keyword evidence="1" id="KW-0732">Signal</keyword>
<proteinExistence type="predicted"/>
<reference evidence="3 4" key="1">
    <citation type="submission" date="2019-03" db="EMBL/GenBank/DDBJ databases">
        <title>Genomic Encyclopedia of Type Strains, Phase IV (KMG-IV): sequencing the most valuable type-strain genomes for metagenomic binning, comparative biology and taxonomic classification.</title>
        <authorList>
            <person name="Goeker M."/>
        </authorList>
    </citation>
    <scope>NUCLEOTIDE SEQUENCE [LARGE SCALE GENOMIC DNA]</scope>
    <source>
        <strain evidence="3 4">DSM 9035</strain>
    </source>
</reference>
<dbReference type="RefSeq" id="WP_132035553.1">
    <property type="nucleotide sequence ID" value="NZ_SMAI01000019.1"/>
</dbReference>
<organism evidence="3 4">
    <name type="scientific">Aquabacter spiritensis</name>
    <dbReference type="NCBI Taxonomy" id="933073"/>
    <lineage>
        <taxon>Bacteria</taxon>
        <taxon>Pseudomonadati</taxon>
        <taxon>Pseudomonadota</taxon>
        <taxon>Alphaproteobacteria</taxon>
        <taxon>Hyphomicrobiales</taxon>
        <taxon>Xanthobacteraceae</taxon>
        <taxon>Aquabacter</taxon>
    </lineage>
</organism>